<protein>
    <submittedName>
        <fullName evidence="1">Uncharacterized protein</fullName>
    </submittedName>
</protein>
<proteinExistence type="predicted"/>
<accession>A0A090RKE0</accession>
<dbReference type="EMBL" id="BBMN01000020">
    <property type="protein sequence ID" value="GAL07952.1"/>
    <property type="molecule type" value="Genomic_DNA"/>
</dbReference>
<dbReference type="STRING" id="754436.JCM19237_332"/>
<evidence type="ECO:0000313" key="1">
    <source>
        <dbReference type="EMBL" id="GAL07952.1"/>
    </source>
</evidence>
<dbReference type="AlphaFoldDB" id="A0A090RKE0"/>
<comment type="caution">
    <text evidence="1">The sequence shown here is derived from an EMBL/GenBank/DDBJ whole genome shotgun (WGS) entry which is preliminary data.</text>
</comment>
<organism evidence="1 2">
    <name type="scientific">Photobacterium aphoticum</name>
    <dbReference type="NCBI Taxonomy" id="754436"/>
    <lineage>
        <taxon>Bacteria</taxon>
        <taxon>Pseudomonadati</taxon>
        <taxon>Pseudomonadota</taxon>
        <taxon>Gammaproteobacteria</taxon>
        <taxon>Vibrionales</taxon>
        <taxon>Vibrionaceae</taxon>
        <taxon>Photobacterium</taxon>
    </lineage>
</organism>
<gene>
    <name evidence="1" type="ORF">JCM19237_332</name>
</gene>
<dbReference type="Proteomes" id="UP000029227">
    <property type="component" value="Unassembled WGS sequence"/>
</dbReference>
<name>A0A090RKE0_9GAMM</name>
<sequence length="44" mass="4788">MSSVKDYADNASILPIVEAIRASSNKELRAIGNLRSVVVEIKKT</sequence>
<evidence type="ECO:0000313" key="2">
    <source>
        <dbReference type="Proteomes" id="UP000029227"/>
    </source>
</evidence>
<reference evidence="1 2" key="1">
    <citation type="journal article" date="2014" name="Genome Announc.">
        <title>Draft Genome Sequences of Two Vibrionaceae Species, Vibrio ponticus C121 and Photobacterium aphoticum C119, Isolated as Coral Reef Microbiota.</title>
        <authorList>
            <person name="Al-saari N."/>
            <person name="Meirelles P.M."/>
            <person name="Mino S."/>
            <person name="Suda W."/>
            <person name="Oshima K."/>
            <person name="Hattori M."/>
            <person name="Ohkuma M."/>
            <person name="Thompson F.L."/>
            <person name="Gomez-Gil B."/>
            <person name="Sawabe T."/>
            <person name="Sawabe T."/>
        </authorList>
    </citation>
    <scope>NUCLEOTIDE SEQUENCE [LARGE SCALE GENOMIC DNA]</scope>
    <source>
        <strain evidence="1 2">JCM 19237</strain>
    </source>
</reference>